<comment type="pathway">
    <text evidence="8">Lipid metabolism; fatty acid biosynthesis.</text>
</comment>
<dbReference type="NCBIfam" id="TIGR01830">
    <property type="entry name" value="3oxo_ACP_reduc"/>
    <property type="match status" value="1"/>
</dbReference>
<dbReference type="PRINTS" id="PR00081">
    <property type="entry name" value="GDHRDH"/>
</dbReference>
<feature type="binding site" evidence="7">
    <location>
        <begin position="156"/>
        <end position="160"/>
    </location>
    <ligand>
        <name>NADP(+)</name>
        <dbReference type="ChEBI" id="CHEBI:58349"/>
    </ligand>
</feature>
<dbReference type="GO" id="GO:0006633">
    <property type="term" value="P:fatty acid biosynthetic process"/>
    <property type="evidence" value="ECO:0007669"/>
    <property type="project" value="UniProtKB-UniPathway"/>
</dbReference>
<evidence type="ECO:0000313" key="11">
    <source>
        <dbReference type="Proteomes" id="UP000460298"/>
    </source>
</evidence>
<dbReference type="SUPFAM" id="SSF51735">
    <property type="entry name" value="NAD(P)-binding Rossmann-fold domains"/>
    <property type="match status" value="1"/>
</dbReference>
<dbReference type="FunFam" id="3.40.50.720:FF:000115">
    <property type="entry name" value="3-oxoacyl-[acyl-carrier-protein] reductase FabG"/>
    <property type="match status" value="1"/>
</dbReference>
<dbReference type="InterPro" id="IPR011284">
    <property type="entry name" value="3oxo_ACP_reduc"/>
</dbReference>
<dbReference type="GO" id="GO:0004316">
    <property type="term" value="F:3-oxoacyl-[acyl-carrier-protein] reductase (NADPH) activity"/>
    <property type="evidence" value="ECO:0007669"/>
    <property type="project" value="UniProtKB-UniRule"/>
</dbReference>
<dbReference type="AlphaFoldDB" id="A0A833H0X6"/>
<evidence type="ECO:0000256" key="4">
    <source>
        <dbReference type="ARBA" id="ARBA00023002"/>
    </source>
</evidence>
<reference evidence="10 11" key="1">
    <citation type="submission" date="2019-10" db="EMBL/GenBank/DDBJ databases">
        <title>Extracellular Electron Transfer in a Candidatus Methanoperedens spp. Enrichment Culture.</title>
        <authorList>
            <person name="Berger S."/>
            <person name="Rangel Shaw D."/>
            <person name="Berben T."/>
            <person name="In 'T Zandt M."/>
            <person name="Frank J."/>
            <person name="Reimann J."/>
            <person name="Jetten M.S.M."/>
            <person name="Welte C.U."/>
        </authorList>
    </citation>
    <scope>NUCLEOTIDE SEQUENCE [LARGE SCALE GENOMIC DNA]</scope>
    <source>
        <strain evidence="10">SB12</strain>
    </source>
</reference>
<dbReference type="InterPro" id="IPR002347">
    <property type="entry name" value="SDR_fam"/>
</dbReference>
<comment type="similarity">
    <text evidence="2 8">Belongs to the short-chain dehydrogenases/reductases (SDR) family.</text>
</comment>
<evidence type="ECO:0000313" key="10">
    <source>
        <dbReference type="EMBL" id="KAB2932065.1"/>
    </source>
</evidence>
<dbReference type="CDD" id="cd05333">
    <property type="entry name" value="BKR_SDR_c"/>
    <property type="match status" value="1"/>
</dbReference>
<keyword evidence="4 8" id="KW-0560">Oxidoreductase</keyword>
<keyword evidence="3 7" id="KW-0521">NADP</keyword>
<dbReference type="EMBL" id="WBUI01000011">
    <property type="protein sequence ID" value="KAB2932065.1"/>
    <property type="molecule type" value="Genomic_DNA"/>
</dbReference>
<feature type="binding site" evidence="7">
    <location>
        <position position="91"/>
    </location>
    <ligand>
        <name>NADP(+)</name>
        <dbReference type="ChEBI" id="CHEBI:58349"/>
    </ligand>
</feature>
<evidence type="ECO:0000256" key="2">
    <source>
        <dbReference type="ARBA" id="ARBA00006484"/>
    </source>
</evidence>
<dbReference type="NCBIfam" id="NF005559">
    <property type="entry name" value="PRK07231.1"/>
    <property type="match status" value="1"/>
</dbReference>
<dbReference type="NCBIfam" id="NF009466">
    <property type="entry name" value="PRK12826.1-2"/>
    <property type="match status" value="1"/>
</dbReference>
<dbReference type="UniPathway" id="UPA00094"/>
<evidence type="ECO:0000256" key="6">
    <source>
        <dbReference type="PIRSR" id="PIRSR611284-1"/>
    </source>
</evidence>
<name>A0A833H0X6_9LEPT</name>
<evidence type="ECO:0000256" key="7">
    <source>
        <dbReference type="PIRSR" id="PIRSR611284-2"/>
    </source>
</evidence>
<comment type="subunit">
    <text evidence="8">Homotetramer.</text>
</comment>
<keyword evidence="8" id="KW-0275">Fatty acid biosynthesis</keyword>
<keyword evidence="8" id="KW-0444">Lipid biosynthesis</keyword>
<dbReference type="Pfam" id="PF13561">
    <property type="entry name" value="adh_short_C2"/>
    <property type="match status" value="1"/>
</dbReference>
<evidence type="ECO:0000256" key="1">
    <source>
        <dbReference type="ARBA" id="ARBA00002607"/>
    </source>
</evidence>
<dbReference type="PROSITE" id="PS00061">
    <property type="entry name" value="ADH_SHORT"/>
    <property type="match status" value="1"/>
</dbReference>
<organism evidence="10 11">
    <name type="scientific">Leptonema illini</name>
    <dbReference type="NCBI Taxonomy" id="183"/>
    <lineage>
        <taxon>Bacteria</taxon>
        <taxon>Pseudomonadati</taxon>
        <taxon>Spirochaetota</taxon>
        <taxon>Spirochaetia</taxon>
        <taxon>Leptospirales</taxon>
        <taxon>Leptospiraceae</taxon>
        <taxon>Leptonema</taxon>
    </lineage>
</organism>
<feature type="binding site" evidence="7">
    <location>
        <position position="189"/>
    </location>
    <ligand>
        <name>NADP(+)</name>
        <dbReference type="ChEBI" id="CHEBI:58349"/>
    </ligand>
</feature>
<dbReference type="InterPro" id="IPR050259">
    <property type="entry name" value="SDR"/>
</dbReference>
<dbReference type="SMART" id="SM00822">
    <property type="entry name" value="PKS_KR"/>
    <property type="match status" value="1"/>
</dbReference>
<accession>A0A833H0X6</accession>
<dbReference type="InterPro" id="IPR057326">
    <property type="entry name" value="KR_dom"/>
</dbReference>
<feature type="domain" description="Ketoreductase" evidence="9">
    <location>
        <begin position="7"/>
        <end position="187"/>
    </location>
</feature>
<evidence type="ECO:0000256" key="8">
    <source>
        <dbReference type="RuleBase" id="RU366074"/>
    </source>
</evidence>
<comment type="catalytic activity">
    <reaction evidence="5 8">
        <text>a (3R)-hydroxyacyl-[ACP] + NADP(+) = a 3-oxoacyl-[ACP] + NADPH + H(+)</text>
        <dbReference type="Rhea" id="RHEA:17397"/>
        <dbReference type="Rhea" id="RHEA-COMP:9916"/>
        <dbReference type="Rhea" id="RHEA-COMP:9945"/>
        <dbReference type="ChEBI" id="CHEBI:15378"/>
        <dbReference type="ChEBI" id="CHEBI:57783"/>
        <dbReference type="ChEBI" id="CHEBI:58349"/>
        <dbReference type="ChEBI" id="CHEBI:78776"/>
        <dbReference type="ChEBI" id="CHEBI:78827"/>
        <dbReference type="EC" id="1.1.1.100"/>
    </reaction>
</comment>
<proteinExistence type="inferred from homology"/>
<dbReference type="PRINTS" id="PR00080">
    <property type="entry name" value="SDRFAMILY"/>
</dbReference>
<dbReference type="GO" id="GO:0051287">
    <property type="term" value="F:NAD binding"/>
    <property type="evidence" value="ECO:0007669"/>
    <property type="project" value="UniProtKB-UniRule"/>
</dbReference>
<dbReference type="PANTHER" id="PTHR42879">
    <property type="entry name" value="3-OXOACYL-(ACYL-CARRIER-PROTEIN) REDUCTASE"/>
    <property type="match status" value="1"/>
</dbReference>
<dbReference type="InterPro" id="IPR036291">
    <property type="entry name" value="NAD(P)-bd_dom_sf"/>
</dbReference>
<dbReference type="EC" id="1.1.1.100" evidence="8"/>
<keyword evidence="8" id="KW-0276">Fatty acid metabolism</keyword>
<evidence type="ECO:0000256" key="3">
    <source>
        <dbReference type="ARBA" id="ARBA00022857"/>
    </source>
</evidence>
<sequence>MIELKGKAAVVTGSARGIGKSIAEKLASLGAAVVINDISEETAKKSAEEIAAKYGVETLAYACDISQEDQAEALIDACVKKFGKVDILVNNAGITRDTLMLRMKKEQWDQVIAVNLTGTFLCTKAAFKHMMSARSGAVVNLSSIAGVNGNLGQTNYSASKAGVIGFTKSAALEGAMRGVRCNAIAPGFIATDMTAAIPDKIKEVMLKSIPLSRAGTPEDIANGVAFLVSDMSSYITGQILEINGGGFRPAG</sequence>
<comment type="function">
    <text evidence="1 8">Catalyzes the NADPH-dependent reduction of beta-ketoacyl-ACP substrates to beta-hydroxyacyl-ACP products, the first reductive step in the elongation cycle of fatty acid biosynthesis.</text>
</comment>
<dbReference type="Proteomes" id="UP000460298">
    <property type="component" value="Unassembled WGS sequence"/>
</dbReference>
<feature type="active site" description="Proton acceptor" evidence="6">
    <location>
        <position position="156"/>
    </location>
</feature>
<comment type="caution">
    <text evidence="10">The sequence shown here is derived from an EMBL/GenBank/DDBJ whole genome shotgun (WGS) entry which is preliminary data.</text>
</comment>
<gene>
    <name evidence="10" type="primary">fabG</name>
    <name evidence="10" type="ORF">F9K24_12340</name>
</gene>
<dbReference type="NCBIfam" id="NF004198">
    <property type="entry name" value="PRK05653.1-3"/>
    <property type="match status" value="1"/>
</dbReference>
<protein>
    <recommendedName>
        <fullName evidence="8">3-oxoacyl-[acyl-carrier-protein] reductase</fullName>
        <ecNumber evidence="8">1.1.1.100</ecNumber>
    </recommendedName>
</protein>
<evidence type="ECO:0000259" key="9">
    <source>
        <dbReference type="SMART" id="SM00822"/>
    </source>
</evidence>
<dbReference type="PANTHER" id="PTHR42879:SF2">
    <property type="entry name" value="3-OXOACYL-[ACYL-CARRIER-PROTEIN] REDUCTASE FABG"/>
    <property type="match status" value="1"/>
</dbReference>
<dbReference type="Gene3D" id="3.40.50.720">
    <property type="entry name" value="NAD(P)-binding Rossmann-like Domain"/>
    <property type="match status" value="1"/>
</dbReference>
<evidence type="ECO:0000256" key="5">
    <source>
        <dbReference type="ARBA" id="ARBA00048508"/>
    </source>
</evidence>
<keyword evidence="8" id="KW-0443">Lipid metabolism</keyword>
<feature type="binding site" evidence="7">
    <location>
        <begin position="13"/>
        <end position="16"/>
    </location>
    <ligand>
        <name>NADP(+)</name>
        <dbReference type="ChEBI" id="CHEBI:58349"/>
    </ligand>
</feature>
<dbReference type="InterPro" id="IPR020904">
    <property type="entry name" value="Sc_DH/Rdtase_CS"/>
</dbReference>